<feature type="domain" description="VOC" evidence="1">
    <location>
        <begin position="5"/>
        <end position="130"/>
    </location>
</feature>
<sequence>MQLTGLHHVTAITARAADNLAFYTRVLGLRLVKKTVNQDDVSAYHLFYADGRASPGSDLTFFDWPAPPERRGGNSIVRTAFRVSGEGAFDWWRAHLGRQGVSHHPAILRDGRLTLDFEDGEGQRLSLIDDGGRGEAHPWEASPVPAAHQIRGLGPIRLAVAQPERTEAVLTEVMGFVRARTFELPEGEVTVFETGPGGPAAEVHLLRDPSATARQGAGGVHHVAFRVPDADYEAWADRLKQRRMPSSGPVDRYYFRSLYFREPNGILFEIATDGPGFATDEPMETLGERLALPPFLESRRAEIEAGLKPL</sequence>
<dbReference type="Proteomes" id="UP000583454">
    <property type="component" value="Unassembled WGS sequence"/>
</dbReference>
<proteinExistence type="predicted"/>
<dbReference type="PANTHER" id="PTHR36110">
    <property type="entry name" value="RING-CLEAVING DIOXYGENASE MHQE-RELATED"/>
    <property type="match status" value="1"/>
</dbReference>
<dbReference type="PANTHER" id="PTHR36110:SF4">
    <property type="entry name" value="RING-CLEAVING DIOXYGENASE MHQA-RELATED"/>
    <property type="match status" value="1"/>
</dbReference>
<dbReference type="RefSeq" id="WP_183567680.1">
    <property type="nucleotide sequence ID" value="NZ_JACHOP010000005.1"/>
</dbReference>
<dbReference type="AlphaFoldDB" id="A0A840ZI40"/>
<dbReference type="InterPro" id="IPR004360">
    <property type="entry name" value="Glyas_Fos-R_dOase_dom"/>
</dbReference>
<dbReference type="CDD" id="cd08347">
    <property type="entry name" value="PcpA_C_like"/>
    <property type="match status" value="1"/>
</dbReference>
<dbReference type="SUPFAM" id="SSF54593">
    <property type="entry name" value="Glyoxalase/Bleomycin resistance protein/Dihydroxybiphenyl dioxygenase"/>
    <property type="match status" value="1"/>
</dbReference>
<evidence type="ECO:0000313" key="2">
    <source>
        <dbReference type="EMBL" id="MBB5756950.1"/>
    </source>
</evidence>
<protein>
    <submittedName>
        <fullName evidence="2">Glyoxalase family protein</fullName>
    </submittedName>
</protein>
<dbReference type="Gene3D" id="3.10.180.10">
    <property type="entry name" value="2,3-Dihydroxybiphenyl 1,2-Dioxygenase, domain 1"/>
    <property type="match status" value="2"/>
</dbReference>
<name>A0A840ZI40_9HYPH</name>
<dbReference type="PROSITE" id="PS51819">
    <property type="entry name" value="VOC"/>
    <property type="match status" value="2"/>
</dbReference>
<evidence type="ECO:0000259" key="1">
    <source>
        <dbReference type="PROSITE" id="PS51819"/>
    </source>
</evidence>
<dbReference type="EMBL" id="JACHOP010000005">
    <property type="protein sequence ID" value="MBB5756950.1"/>
    <property type="molecule type" value="Genomic_DNA"/>
</dbReference>
<organism evidence="2 3">
    <name type="scientific">Methylorubrum rhodinum</name>
    <dbReference type="NCBI Taxonomy" id="29428"/>
    <lineage>
        <taxon>Bacteria</taxon>
        <taxon>Pseudomonadati</taxon>
        <taxon>Pseudomonadota</taxon>
        <taxon>Alphaproteobacteria</taxon>
        <taxon>Hyphomicrobiales</taxon>
        <taxon>Methylobacteriaceae</taxon>
        <taxon>Methylorubrum</taxon>
    </lineage>
</organism>
<dbReference type="InterPro" id="IPR029068">
    <property type="entry name" value="Glyas_Bleomycin-R_OHBP_Dase"/>
</dbReference>
<keyword evidence="3" id="KW-1185">Reference proteome</keyword>
<dbReference type="InterPro" id="IPR052537">
    <property type="entry name" value="Extradiol_RC_dioxygenase"/>
</dbReference>
<feature type="domain" description="VOC" evidence="1">
    <location>
        <begin position="152"/>
        <end position="273"/>
    </location>
</feature>
<gene>
    <name evidence="2" type="ORF">HNR00_001658</name>
</gene>
<comment type="caution">
    <text evidence="2">The sequence shown here is derived from an EMBL/GenBank/DDBJ whole genome shotgun (WGS) entry which is preliminary data.</text>
</comment>
<dbReference type="Pfam" id="PF00903">
    <property type="entry name" value="Glyoxalase"/>
    <property type="match status" value="2"/>
</dbReference>
<accession>A0A840ZI40</accession>
<evidence type="ECO:0000313" key="3">
    <source>
        <dbReference type="Proteomes" id="UP000583454"/>
    </source>
</evidence>
<reference evidence="2 3" key="1">
    <citation type="submission" date="2020-08" db="EMBL/GenBank/DDBJ databases">
        <title>Genomic Encyclopedia of Type Strains, Phase IV (KMG-IV): sequencing the most valuable type-strain genomes for metagenomic binning, comparative biology and taxonomic classification.</title>
        <authorList>
            <person name="Goeker M."/>
        </authorList>
    </citation>
    <scope>NUCLEOTIDE SEQUENCE [LARGE SCALE GENOMIC DNA]</scope>
    <source>
        <strain evidence="2 3">DSM 2163</strain>
    </source>
</reference>
<dbReference type="InterPro" id="IPR037523">
    <property type="entry name" value="VOC_core"/>
</dbReference>